<organism evidence="3">
    <name type="scientific">Anopheles triannulatus</name>
    <dbReference type="NCBI Taxonomy" id="58253"/>
    <lineage>
        <taxon>Eukaryota</taxon>
        <taxon>Metazoa</taxon>
        <taxon>Ecdysozoa</taxon>
        <taxon>Arthropoda</taxon>
        <taxon>Hexapoda</taxon>
        <taxon>Insecta</taxon>
        <taxon>Pterygota</taxon>
        <taxon>Neoptera</taxon>
        <taxon>Endopterygota</taxon>
        <taxon>Diptera</taxon>
        <taxon>Nematocera</taxon>
        <taxon>Culicoidea</taxon>
        <taxon>Culicidae</taxon>
        <taxon>Anophelinae</taxon>
        <taxon>Anopheles</taxon>
    </lineage>
</organism>
<protein>
    <submittedName>
        <fullName evidence="3">Putative secreted protein</fullName>
    </submittedName>
</protein>
<accession>A0A2M4B237</accession>
<dbReference type="AlphaFoldDB" id="A0A2M4B237"/>
<feature type="chain" id="PRO_5014759819" evidence="2">
    <location>
        <begin position="17"/>
        <end position="135"/>
    </location>
</feature>
<evidence type="ECO:0000313" key="3">
    <source>
        <dbReference type="EMBL" id="MBW47109.1"/>
    </source>
</evidence>
<keyword evidence="2" id="KW-0732">Signal</keyword>
<dbReference type="EMBL" id="GGFK01013788">
    <property type="protein sequence ID" value="MBW47109.1"/>
    <property type="molecule type" value="Transcribed_RNA"/>
</dbReference>
<evidence type="ECO:0000256" key="2">
    <source>
        <dbReference type="SAM" id="SignalP"/>
    </source>
</evidence>
<evidence type="ECO:0000256" key="1">
    <source>
        <dbReference type="SAM" id="MobiDB-lite"/>
    </source>
</evidence>
<feature type="signal peptide" evidence="2">
    <location>
        <begin position="1"/>
        <end position="16"/>
    </location>
</feature>
<name>A0A2M4B237_9DIPT</name>
<proteinExistence type="predicted"/>
<sequence>MLLLLLLVPWAPLTCAYHRGAWPSAAARVGESNEQASLVTKWLVVRWLVGWWAHRTSPHSATTVVVVVVVTFRGVFAFRSLSGSRARLAVPTPLMWEGHGLYVEQGRAHTHTHTNKVTQRETHATERQKTRVGSG</sequence>
<feature type="compositionally biased region" description="Basic and acidic residues" evidence="1">
    <location>
        <begin position="118"/>
        <end position="129"/>
    </location>
</feature>
<reference evidence="3" key="1">
    <citation type="submission" date="2018-01" db="EMBL/GenBank/DDBJ databases">
        <title>An insight into the sialome of Amazonian anophelines.</title>
        <authorList>
            <person name="Ribeiro J.M."/>
            <person name="Scarpassa V."/>
            <person name="Calvo E."/>
        </authorList>
    </citation>
    <scope>NUCLEOTIDE SEQUENCE</scope>
    <source>
        <tissue evidence="3">Salivary glands</tissue>
    </source>
</reference>
<feature type="region of interest" description="Disordered" evidence="1">
    <location>
        <begin position="108"/>
        <end position="135"/>
    </location>
</feature>